<dbReference type="EMBL" id="RBPV01000191">
    <property type="protein sequence ID" value="RMO60262.1"/>
    <property type="molecule type" value="Genomic_DNA"/>
</dbReference>
<dbReference type="Proteomes" id="UP000275613">
    <property type="component" value="Unassembled WGS sequence"/>
</dbReference>
<name>A0A0P9Q1E6_PSEA0</name>
<sequence length="98" mass="10965">MNDDEERLESLSARLKERQMAEKFKIQDIENKLEQAEAMTLRLLDSSHGETDSIEEARVIAETCVTVLAECVQVLGVNDVKITATFSDGNVPKSKLLQ</sequence>
<dbReference type="EMBL" id="LJQI01000318">
    <property type="protein sequence ID" value="KPX24368.1"/>
    <property type="molecule type" value="Genomic_DNA"/>
</dbReference>
<dbReference type="RefSeq" id="WP_003373135.1">
    <property type="nucleotide sequence ID" value="NZ_BMZW01000023.1"/>
</dbReference>
<protein>
    <submittedName>
        <fullName evidence="3">Uncharacterized protein</fullName>
    </submittedName>
</protein>
<accession>A0A0P9Q1E6</accession>
<dbReference type="PATRIC" id="fig|129137.4.peg.177"/>
<dbReference type="EMBL" id="RBOA01000480">
    <property type="protein sequence ID" value="RML95080.1"/>
    <property type="molecule type" value="Genomic_DNA"/>
</dbReference>
<evidence type="ECO:0000313" key="7">
    <source>
        <dbReference type="Proteomes" id="UP000272627"/>
    </source>
</evidence>
<reference evidence="3 6" key="1">
    <citation type="submission" date="2015-09" db="EMBL/GenBank/DDBJ databases">
        <title>Genome announcement of multiple Pseudomonas syringae strains.</title>
        <authorList>
            <person name="Thakur S."/>
            <person name="Wang P.W."/>
            <person name="Gong Y."/>
            <person name="Weir B.S."/>
            <person name="Guttman D.S."/>
        </authorList>
    </citation>
    <scope>NUCLEOTIDE SEQUENCE [LARGE SCALE GENOMIC DNA]</scope>
    <source>
        <strain evidence="3 6">ICMP4455</strain>
    </source>
</reference>
<dbReference type="Proteomes" id="UP000630864">
    <property type="component" value="Unassembled WGS sequence"/>
</dbReference>
<evidence type="ECO:0000313" key="6">
    <source>
        <dbReference type="Proteomes" id="UP000050490"/>
    </source>
</evidence>
<dbReference type="AlphaFoldDB" id="A0A0P9Q1E6"/>
<proteinExistence type="predicted"/>
<dbReference type="Proteomes" id="UP000272627">
    <property type="component" value="Unassembled WGS sequence"/>
</dbReference>
<evidence type="ECO:0000313" key="8">
    <source>
        <dbReference type="Proteomes" id="UP000275613"/>
    </source>
</evidence>
<dbReference type="EMBL" id="BMZW01000023">
    <property type="protein sequence ID" value="GFZ61332.1"/>
    <property type="molecule type" value="Genomic_DNA"/>
</dbReference>
<organism evidence="3 6">
    <name type="scientific">Pseudomonas amygdali pv. eriobotryae</name>
    <dbReference type="NCBI Taxonomy" id="129137"/>
    <lineage>
        <taxon>Bacteria</taxon>
        <taxon>Pseudomonadati</taxon>
        <taxon>Pseudomonadota</taxon>
        <taxon>Gammaproteobacteria</taxon>
        <taxon>Pseudomonadales</taxon>
        <taxon>Pseudomonadaceae</taxon>
        <taxon>Pseudomonas</taxon>
        <taxon>Pseudomonas amygdali</taxon>
    </lineage>
</organism>
<comment type="caution">
    <text evidence="3">The sequence shown here is derived from an EMBL/GenBank/DDBJ whole genome shotgun (WGS) entry which is preliminary data.</text>
</comment>
<dbReference type="Proteomes" id="UP000050490">
    <property type="component" value="Unassembled WGS sequence"/>
</dbReference>
<evidence type="ECO:0000313" key="5">
    <source>
        <dbReference type="EMBL" id="RMO60262.1"/>
    </source>
</evidence>
<feature type="coiled-coil region" evidence="1">
    <location>
        <begin position="1"/>
        <end position="46"/>
    </location>
</feature>
<evidence type="ECO:0000313" key="2">
    <source>
        <dbReference type="EMBL" id="GFZ61332.1"/>
    </source>
</evidence>
<reference evidence="7 8" key="2">
    <citation type="submission" date="2018-08" db="EMBL/GenBank/DDBJ databases">
        <title>Recombination of ecologically and evolutionarily significant loci maintains genetic cohesion in the Pseudomonas syringae species complex.</title>
        <authorList>
            <person name="Dillon M."/>
            <person name="Thakur S."/>
            <person name="Almeida R.N.D."/>
            <person name="Weir B.S."/>
            <person name="Guttman D.S."/>
        </authorList>
    </citation>
    <scope>NUCLEOTIDE SEQUENCE [LARGE SCALE GENOMIC DNA]</scope>
    <source>
        <strain evidence="5 8">ICMP 4316</strain>
        <strain evidence="4 7">ICMP 8636</strain>
    </source>
</reference>
<keyword evidence="1" id="KW-0175">Coiled coil</keyword>
<evidence type="ECO:0000256" key="1">
    <source>
        <dbReference type="SAM" id="Coils"/>
    </source>
</evidence>
<evidence type="ECO:0000313" key="3">
    <source>
        <dbReference type="EMBL" id="KPX24368.1"/>
    </source>
</evidence>
<evidence type="ECO:0000313" key="4">
    <source>
        <dbReference type="EMBL" id="RML95080.1"/>
    </source>
</evidence>
<gene>
    <name evidence="3" type="ORF">ALO70_00104</name>
    <name evidence="5" type="ORF">ALQ39_00020</name>
    <name evidence="4" type="ORF">ALQ86_00490</name>
    <name evidence="2" type="ORF">PSE10A_38430</name>
</gene>
<reference evidence="2" key="3">
    <citation type="submission" date="2020-09" db="EMBL/GenBank/DDBJ databases">
        <title>Pseudomonas syringae pv. eriobotryae genome sequence causing loquat canker disease.</title>
        <authorList>
            <person name="Fukuda S."/>
            <person name="Tashiro H."/>
            <person name="Nagano Y."/>
        </authorList>
    </citation>
    <scope>NUCLEOTIDE SEQUENCE</scope>
    <source>
        <strain evidence="2">AM001</strain>
    </source>
</reference>